<dbReference type="STRING" id="1090615.SAMN04515671_1382"/>
<dbReference type="PROSITE" id="PS51257">
    <property type="entry name" value="PROKAR_LIPOPROTEIN"/>
    <property type="match status" value="1"/>
</dbReference>
<name>A0A1H0KNN4_9ACTN</name>
<evidence type="ECO:0000313" key="5">
    <source>
        <dbReference type="EMBL" id="SDO57539.1"/>
    </source>
</evidence>
<evidence type="ECO:0000256" key="4">
    <source>
        <dbReference type="SAM" id="SignalP"/>
    </source>
</evidence>
<keyword evidence="2" id="KW-0813">Transport</keyword>
<dbReference type="GO" id="GO:0042956">
    <property type="term" value="P:maltodextrin transmembrane transport"/>
    <property type="evidence" value="ECO:0007669"/>
    <property type="project" value="TreeGrafter"/>
</dbReference>
<evidence type="ECO:0000313" key="6">
    <source>
        <dbReference type="Proteomes" id="UP000198741"/>
    </source>
</evidence>
<dbReference type="PANTHER" id="PTHR30061:SF50">
    <property type="entry name" value="MALTOSE_MALTODEXTRIN-BINDING PERIPLASMIC PROTEIN"/>
    <property type="match status" value="1"/>
</dbReference>
<dbReference type="EMBL" id="LT629710">
    <property type="protein sequence ID" value="SDO57539.1"/>
    <property type="molecule type" value="Genomic_DNA"/>
</dbReference>
<keyword evidence="6" id="KW-1185">Reference proteome</keyword>
<dbReference type="AlphaFoldDB" id="A0A1H0KNN4"/>
<accession>A0A1H0KNN4</accession>
<evidence type="ECO:0000256" key="2">
    <source>
        <dbReference type="ARBA" id="ARBA00022448"/>
    </source>
</evidence>
<dbReference type="Proteomes" id="UP000198741">
    <property type="component" value="Chromosome I"/>
</dbReference>
<sequence length="456" mass="47245">MNRSSRLTAMVGILAVASLVTACSSASNSSSSSSSAAPSAAAVGSSSAASAPSSASAAGSSSTAATSAAAAPTGNTTISYMDFSASGGHEKDLASIVAAFEKANPTITVNVQNVAYTDYFTKLQTAVAGGTAADAYELDYQNFVSYQSNGALAELKGVDGSVYRKSLVDAFTADGKQYGLPESFSDVVLFYNKTMFAKAGIATPTSKWTWADEKAAATKLTDKSTKTWGDFQPITYNEFYKALAQSGGQFFNADKTAATFSSAQGVTAANWLVGKAGTVMPTVADGSNTPDFDVNLFKSGKLAMWHTGIWEFGALDKVPFDWDVVVEPGNTTKASAMFTNAAVVSASSKNQAAAQKWVQFLTASDAAVTTRLSASWELPPIADNAKLSSYLKAGKPANRQAVFDALNQTVLAPVISNQQEMQDDLNNALTAAAAGRTPVDKALADAQSKVTALLGQ</sequence>
<dbReference type="InterPro" id="IPR006059">
    <property type="entry name" value="SBP"/>
</dbReference>
<gene>
    <name evidence="5" type="ORF">SAMN04515671_1382</name>
</gene>
<comment type="similarity">
    <text evidence="1">Belongs to the bacterial solute-binding protein 1 family.</text>
</comment>
<dbReference type="GO" id="GO:0015768">
    <property type="term" value="P:maltose transport"/>
    <property type="evidence" value="ECO:0007669"/>
    <property type="project" value="TreeGrafter"/>
</dbReference>
<dbReference type="RefSeq" id="WP_197676445.1">
    <property type="nucleotide sequence ID" value="NZ_LT629710.1"/>
</dbReference>
<keyword evidence="3 4" id="KW-0732">Signal</keyword>
<organism evidence="5 6">
    <name type="scientific">Nakamurella panacisegetis</name>
    <dbReference type="NCBI Taxonomy" id="1090615"/>
    <lineage>
        <taxon>Bacteria</taxon>
        <taxon>Bacillati</taxon>
        <taxon>Actinomycetota</taxon>
        <taxon>Actinomycetes</taxon>
        <taxon>Nakamurellales</taxon>
        <taxon>Nakamurellaceae</taxon>
        <taxon>Nakamurella</taxon>
    </lineage>
</organism>
<dbReference type="CDD" id="cd13585">
    <property type="entry name" value="PBP2_TMBP_like"/>
    <property type="match status" value="1"/>
</dbReference>
<evidence type="ECO:0000256" key="1">
    <source>
        <dbReference type="ARBA" id="ARBA00008520"/>
    </source>
</evidence>
<reference evidence="5 6" key="1">
    <citation type="submission" date="2016-10" db="EMBL/GenBank/DDBJ databases">
        <authorList>
            <person name="de Groot N.N."/>
        </authorList>
    </citation>
    <scope>NUCLEOTIDE SEQUENCE [LARGE SCALE GENOMIC DNA]</scope>
    <source>
        <strain evidence="6">P4-7,KCTC 19426,CECT 7604</strain>
    </source>
</reference>
<dbReference type="Gene3D" id="3.40.190.10">
    <property type="entry name" value="Periplasmic binding protein-like II"/>
    <property type="match status" value="1"/>
</dbReference>
<dbReference type="PANTHER" id="PTHR30061">
    <property type="entry name" value="MALTOSE-BINDING PERIPLASMIC PROTEIN"/>
    <property type="match status" value="1"/>
</dbReference>
<protein>
    <submittedName>
        <fullName evidence="5">Carbohydrate ABC transporter substrate-binding protein, CUT1 family</fullName>
    </submittedName>
</protein>
<dbReference type="GO" id="GO:1901982">
    <property type="term" value="F:maltose binding"/>
    <property type="evidence" value="ECO:0007669"/>
    <property type="project" value="TreeGrafter"/>
</dbReference>
<feature type="signal peptide" evidence="4">
    <location>
        <begin position="1"/>
        <end position="22"/>
    </location>
</feature>
<dbReference type="SUPFAM" id="SSF53850">
    <property type="entry name" value="Periplasmic binding protein-like II"/>
    <property type="match status" value="1"/>
</dbReference>
<dbReference type="Pfam" id="PF01547">
    <property type="entry name" value="SBP_bac_1"/>
    <property type="match status" value="1"/>
</dbReference>
<evidence type="ECO:0000256" key="3">
    <source>
        <dbReference type="ARBA" id="ARBA00022729"/>
    </source>
</evidence>
<feature type="chain" id="PRO_5038523811" evidence="4">
    <location>
        <begin position="23"/>
        <end position="456"/>
    </location>
</feature>
<dbReference type="GO" id="GO:0055052">
    <property type="term" value="C:ATP-binding cassette (ABC) transporter complex, substrate-binding subunit-containing"/>
    <property type="evidence" value="ECO:0007669"/>
    <property type="project" value="TreeGrafter"/>
</dbReference>
<proteinExistence type="inferred from homology"/>